<evidence type="ECO:0000313" key="5">
    <source>
        <dbReference type="EMBL" id="HCE16341.1"/>
    </source>
</evidence>
<evidence type="ECO:0000259" key="4">
    <source>
        <dbReference type="Pfam" id="PF00294"/>
    </source>
</evidence>
<dbReference type="SUPFAM" id="SSF53613">
    <property type="entry name" value="Ribokinase-like"/>
    <property type="match status" value="1"/>
</dbReference>
<dbReference type="GO" id="GO:0016301">
    <property type="term" value="F:kinase activity"/>
    <property type="evidence" value="ECO:0007669"/>
    <property type="project" value="UniProtKB-KW"/>
</dbReference>
<dbReference type="GO" id="GO:0010264">
    <property type="term" value="P:myo-inositol hexakisphosphate biosynthetic process"/>
    <property type="evidence" value="ECO:0007669"/>
    <property type="project" value="TreeGrafter"/>
</dbReference>
<organism evidence="5 6">
    <name type="scientific">Anaerolinea thermolimosa</name>
    <dbReference type="NCBI Taxonomy" id="229919"/>
    <lineage>
        <taxon>Bacteria</taxon>
        <taxon>Bacillati</taxon>
        <taxon>Chloroflexota</taxon>
        <taxon>Anaerolineae</taxon>
        <taxon>Anaerolineales</taxon>
        <taxon>Anaerolineaceae</taxon>
        <taxon>Anaerolinea</taxon>
    </lineage>
</organism>
<reference evidence="5 6" key="1">
    <citation type="journal article" date="2018" name="Nat. Biotechnol.">
        <title>A standardized bacterial taxonomy based on genome phylogeny substantially revises the tree of life.</title>
        <authorList>
            <person name="Parks D.H."/>
            <person name="Chuvochina M."/>
            <person name="Waite D.W."/>
            <person name="Rinke C."/>
            <person name="Skarshewski A."/>
            <person name="Chaumeil P.A."/>
            <person name="Hugenholtz P."/>
        </authorList>
    </citation>
    <scope>NUCLEOTIDE SEQUENCE [LARGE SCALE GENOMIC DNA]</scope>
    <source>
        <strain evidence="5">UBA8781</strain>
    </source>
</reference>
<dbReference type="InterPro" id="IPR011611">
    <property type="entry name" value="PfkB_dom"/>
</dbReference>
<dbReference type="PANTHER" id="PTHR43085">
    <property type="entry name" value="HEXOKINASE FAMILY MEMBER"/>
    <property type="match status" value="1"/>
</dbReference>
<dbReference type="OrthoDB" id="9776822at2"/>
<evidence type="ECO:0000256" key="2">
    <source>
        <dbReference type="ARBA" id="ARBA00022679"/>
    </source>
</evidence>
<keyword evidence="3 5" id="KW-0418">Kinase</keyword>
<evidence type="ECO:0000256" key="1">
    <source>
        <dbReference type="ARBA" id="ARBA00010688"/>
    </source>
</evidence>
<dbReference type="Pfam" id="PF00294">
    <property type="entry name" value="PfkB"/>
    <property type="match status" value="1"/>
</dbReference>
<dbReference type="InterPro" id="IPR029056">
    <property type="entry name" value="Ribokinase-like"/>
</dbReference>
<accession>A0A3D1JCP4</accession>
<dbReference type="EMBL" id="DPBP01000003">
    <property type="protein sequence ID" value="HCE16341.1"/>
    <property type="molecule type" value="Genomic_DNA"/>
</dbReference>
<evidence type="ECO:0000313" key="6">
    <source>
        <dbReference type="Proteomes" id="UP000264141"/>
    </source>
</evidence>
<sequence>MMYRLNPPGTIDYLIIGHITQDLTPDGILIGGTASYSALTARALGHQVGIVTACNGCLDAPELAGIPIAGMRSEESTTFENIQTPHGRIQRIHKRAPDLNLSLVPDHWRKAPIVHLAPVAGEVDPALVRAFPDALIGLTPQGWMRSWDNTGRVHFSEWPEAGFVLGNATAAVFSIEDVQNDERYVEEFSSHIRILAVTEGAAGARIYWNGDVRRFRPPVMTEVDSTGAGDIFAAAFFSRLHQTRDPWEAGRFATQLAAFSVTRRGLLGTPTHDEIQLCMTEIVEKP</sequence>
<feature type="domain" description="Carbohydrate kinase PfkB" evidence="4">
    <location>
        <begin position="176"/>
        <end position="266"/>
    </location>
</feature>
<dbReference type="STRING" id="229919.GCA_001050195_00536"/>
<dbReference type="AlphaFoldDB" id="A0A3D1JCP4"/>
<dbReference type="Gene3D" id="3.40.1190.20">
    <property type="match status" value="1"/>
</dbReference>
<keyword evidence="2" id="KW-0808">Transferase</keyword>
<comment type="similarity">
    <text evidence="1">Belongs to the carbohydrate kinase PfkB family.</text>
</comment>
<dbReference type="Proteomes" id="UP000264141">
    <property type="component" value="Unassembled WGS sequence"/>
</dbReference>
<evidence type="ECO:0000256" key="3">
    <source>
        <dbReference type="ARBA" id="ARBA00022777"/>
    </source>
</evidence>
<dbReference type="PANTHER" id="PTHR43085:SF13">
    <property type="entry name" value="INOSITOL 3-KINASE"/>
    <property type="match status" value="1"/>
</dbReference>
<gene>
    <name evidence="5" type="ORF">DEQ80_00640</name>
</gene>
<comment type="caution">
    <text evidence="5">The sequence shown here is derived from an EMBL/GenBank/DDBJ whole genome shotgun (WGS) entry which is preliminary data.</text>
</comment>
<dbReference type="RefSeq" id="WP_062189494.1">
    <property type="nucleotide sequence ID" value="NZ_DF967965.1"/>
</dbReference>
<protein>
    <submittedName>
        <fullName evidence="5">Ribokinase</fullName>
    </submittedName>
</protein>
<name>A0A3D1JCP4_9CHLR</name>
<proteinExistence type="inferred from homology"/>
<dbReference type="InterPro" id="IPR050306">
    <property type="entry name" value="PfkB_Carbo_kinase"/>
</dbReference>